<dbReference type="EMBL" id="BRPK01000001">
    <property type="protein sequence ID" value="GLB34116.1"/>
    <property type="molecule type" value="Genomic_DNA"/>
</dbReference>
<protein>
    <submittedName>
        <fullName evidence="1">Uncharacterized protein</fullName>
    </submittedName>
</protein>
<gene>
    <name evidence="1" type="ORF">LshimejAT787_0110000</name>
</gene>
<reference evidence="1" key="1">
    <citation type="submission" date="2022-07" db="EMBL/GenBank/DDBJ databases">
        <title>The genome of Lyophyllum shimeji provides insight into the initial evolution of ectomycorrhizal fungal genome.</title>
        <authorList>
            <person name="Kobayashi Y."/>
            <person name="Shibata T."/>
            <person name="Hirakawa H."/>
            <person name="Shigenobu S."/>
            <person name="Nishiyama T."/>
            <person name="Yamada A."/>
            <person name="Hasebe M."/>
            <person name="Kawaguchi M."/>
        </authorList>
    </citation>
    <scope>NUCLEOTIDE SEQUENCE</scope>
    <source>
        <strain evidence="1">AT787</strain>
    </source>
</reference>
<sequence length="91" mass="10103">MRSLQFPDVSLYLYAYFLAGPLEEANVLIFPPSQPEDCCEVLSQASKPRNAVTDDEQRKGILTLADVVTYKKTDVEQAGMGDCANTMKLKN</sequence>
<comment type="caution">
    <text evidence="1">The sequence shown here is derived from an EMBL/GenBank/DDBJ whole genome shotgun (WGS) entry which is preliminary data.</text>
</comment>
<organism evidence="1 2">
    <name type="scientific">Lyophyllum shimeji</name>
    <name type="common">Hon-shimeji</name>
    <name type="synonym">Tricholoma shimeji</name>
    <dbReference type="NCBI Taxonomy" id="47721"/>
    <lineage>
        <taxon>Eukaryota</taxon>
        <taxon>Fungi</taxon>
        <taxon>Dikarya</taxon>
        <taxon>Basidiomycota</taxon>
        <taxon>Agaricomycotina</taxon>
        <taxon>Agaricomycetes</taxon>
        <taxon>Agaricomycetidae</taxon>
        <taxon>Agaricales</taxon>
        <taxon>Tricholomatineae</taxon>
        <taxon>Lyophyllaceae</taxon>
        <taxon>Lyophyllum</taxon>
    </lineage>
</organism>
<evidence type="ECO:0000313" key="2">
    <source>
        <dbReference type="Proteomes" id="UP001063166"/>
    </source>
</evidence>
<name>A0A9P3PDY3_LYOSH</name>
<accession>A0A9P3PDY3</accession>
<proteinExistence type="predicted"/>
<evidence type="ECO:0000313" key="1">
    <source>
        <dbReference type="EMBL" id="GLB34116.1"/>
    </source>
</evidence>
<dbReference type="AlphaFoldDB" id="A0A9P3PDY3"/>
<dbReference type="Proteomes" id="UP001063166">
    <property type="component" value="Unassembled WGS sequence"/>
</dbReference>
<keyword evidence="2" id="KW-1185">Reference proteome</keyword>